<dbReference type="RefSeq" id="WP_003694629.1">
    <property type="nucleotide sequence ID" value="NZ_AP023067.1"/>
</dbReference>
<dbReference type="EMBL" id="LT591897">
    <property type="protein sequence ID" value="SBQ23693.1"/>
    <property type="molecule type" value="Genomic_DNA"/>
</dbReference>
<evidence type="ECO:0000313" key="4">
    <source>
        <dbReference type="EMBL" id="SBQ23693.1"/>
    </source>
</evidence>
<evidence type="ECO:0008006" key="7">
    <source>
        <dbReference type="Google" id="ProtNLM"/>
    </source>
</evidence>
<dbReference type="Proteomes" id="UP000182484">
    <property type="component" value="Unassembled WGS sequence"/>
</dbReference>
<protein>
    <recommendedName>
        <fullName evidence="7">Lipoprotein</fullName>
    </recommendedName>
</protein>
<name>A0AB74E8W0_NEIGO</name>
<feature type="region of interest" description="Disordered" evidence="1">
    <location>
        <begin position="28"/>
        <end position="62"/>
    </location>
</feature>
<proteinExistence type="predicted"/>
<sequence length="146" mass="15870">MKHAPIILLLTASSAALLSAGCTALPSDRPPLRTLPKSAPIQPANPYSRPPSGTPDGAFSTRASNGRVLKSIVKNGVFDRFVDIYHPNGKLHSHTPVENGVAQGYTEQGILRTRILYRGTGISSERKLWMRRARWNANGSRKTNAV</sequence>
<dbReference type="EMBL" id="FMTB01000023">
    <property type="protein sequence ID" value="SCW13507.1"/>
    <property type="molecule type" value="Genomic_DNA"/>
</dbReference>
<accession>A0AB74E8W0</accession>
<evidence type="ECO:0000313" key="5">
    <source>
        <dbReference type="EMBL" id="SCW13507.1"/>
    </source>
</evidence>
<dbReference type="EMBL" id="FLKW01000003">
    <property type="protein sequence ID" value="SBM94158.1"/>
    <property type="molecule type" value="Genomic_DNA"/>
</dbReference>
<evidence type="ECO:0000313" key="3">
    <source>
        <dbReference type="EMBL" id="SBM94158.1"/>
    </source>
</evidence>
<keyword evidence="2" id="KW-0732">Signal</keyword>
<evidence type="ECO:0000313" key="6">
    <source>
        <dbReference type="Proteomes" id="UP000182484"/>
    </source>
</evidence>
<feature type="chain" id="PRO_5044479572" description="Lipoprotein" evidence="2">
    <location>
        <begin position="25"/>
        <end position="146"/>
    </location>
</feature>
<gene>
    <name evidence="5" type="ORF">ESCNG_30138</name>
    <name evidence="3" type="ORF">WHOF_00504</name>
    <name evidence="4" type="ORF">WHOF_02446C</name>
</gene>
<reference evidence="3" key="1">
    <citation type="submission" date="2016-05" db="EMBL/GenBank/DDBJ databases">
        <authorList>
            <consortium name="Pathogen Informatics"/>
        </authorList>
    </citation>
    <scope>NUCLEOTIDE SEQUENCE</scope>
    <source>
        <strain evidence="3">WHO F</strain>
    </source>
</reference>
<organism evidence="3">
    <name type="scientific">Neisseria gonorrhoeae</name>
    <dbReference type="NCBI Taxonomy" id="485"/>
    <lineage>
        <taxon>Bacteria</taxon>
        <taxon>Pseudomonadati</taxon>
        <taxon>Pseudomonadota</taxon>
        <taxon>Betaproteobacteria</taxon>
        <taxon>Neisseriales</taxon>
        <taxon>Neisseriaceae</taxon>
        <taxon>Neisseria</taxon>
    </lineage>
</organism>
<dbReference type="AlphaFoldDB" id="A0AB74E8W0"/>
<dbReference type="Proteomes" id="UP000239837">
    <property type="component" value="Chromosome"/>
</dbReference>
<evidence type="ECO:0000256" key="2">
    <source>
        <dbReference type="SAM" id="SignalP"/>
    </source>
</evidence>
<evidence type="ECO:0000256" key="1">
    <source>
        <dbReference type="SAM" id="MobiDB-lite"/>
    </source>
</evidence>
<dbReference type="PROSITE" id="PS51257">
    <property type="entry name" value="PROKAR_LIPOPROTEIN"/>
    <property type="match status" value="1"/>
</dbReference>
<feature type="signal peptide" evidence="2">
    <location>
        <begin position="1"/>
        <end position="24"/>
    </location>
</feature>
<reference evidence="5 6" key="2">
    <citation type="submission" date="2016-09" db="EMBL/GenBank/DDBJ databases">
        <authorList>
            <person name="Kumanski S."/>
            <person name="Beatrice B."/>
        </authorList>
    </citation>
    <scope>NUCLEOTIDE SEQUENCE [LARGE SCALE GENOMIC DNA]</scope>
    <source>
        <strain evidence="5">Mankind</strain>
    </source>
</reference>